<dbReference type="Proteomes" id="UP001195483">
    <property type="component" value="Unassembled WGS sequence"/>
</dbReference>
<sequence length="105" mass="11682">MYSETSGLVCKHGFETRLSICKCIFEKCWSWVNVELTRVDLVGLFAGVELKRVGLVGLFAGVELTRVGLVGLFASVELTRVGLCLKLDLKKTVLMLQLLTFMLLN</sequence>
<dbReference type="AlphaFoldDB" id="A0AAE0WF28"/>
<proteinExistence type="predicted"/>
<comment type="caution">
    <text evidence="1">The sequence shown here is derived from an EMBL/GenBank/DDBJ whole genome shotgun (WGS) entry which is preliminary data.</text>
</comment>
<dbReference type="EMBL" id="JAEAOA010001582">
    <property type="protein sequence ID" value="KAK3611177.1"/>
    <property type="molecule type" value="Genomic_DNA"/>
</dbReference>
<name>A0AAE0WF28_9BIVA</name>
<reference evidence="1" key="2">
    <citation type="journal article" date="2021" name="Genome Biol. Evol.">
        <title>Developing a high-quality reference genome for a parasitic bivalve with doubly uniparental inheritance (Bivalvia: Unionida).</title>
        <authorList>
            <person name="Smith C.H."/>
        </authorList>
    </citation>
    <scope>NUCLEOTIDE SEQUENCE</scope>
    <source>
        <strain evidence="1">CHS0354</strain>
        <tissue evidence="1">Mantle</tissue>
    </source>
</reference>
<reference evidence="1" key="3">
    <citation type="submission" date="2023-05" db="EMBL/GenBank/DDBJ databases">
        <authorList>
            <person name="Smith C.H."/>
        </authorList>
    </citation>
    <scope>NUCLEOTIDE SEQUENCE</scope>
    <source>
        <strain evidence="1">CHS0354</strain>
        <tissue evidence="1">Mantle</tissue>
    </source>
</reference>
<reference evidence="1" key="1">
    <citation type="journal article" date="2021" name="Genome Biol. Evol.">
        <title>A High-Quality Reference Genome for a Parasitic Bivalve with Doubly Uniparental Inheritance (Bivalvia: Unionida).</title>
        <authorList>
            <person name="Smith C.H."/>
        </authorList>
    </citation>
    <scope>NUCLEOTIDE SEQUENCE</scope>
    <source>
        <strain evidence="1">CHS0354</strain>
    </source>
</reference>
<keyword evidence="2" id="KW-1185">Reference proteome</keyword>
<protein>
    <submittedName>
        <fullName evidence="1">Uncharacterized protein</fullName>
    </submittedName>
</protein>
<evidence type="ECO:0000313" key="1">
    <source>
        <dbReference type="EMBL" id="KAK3611177.1"/>
    </source>
</evidence>
<accession>A0AAE0WF28</accession>
<evidence type="ECO:0000313" key="2">
    <source>
        <dbReference type="Proteomes" id="UP001195483"/>
    </source>
</evidence>
<gene>
    <name evidence="1" type="ORF">CHS0354_026584</name>
</gene>
<organism evidence="1 2">
    <name type="scientific">Potamilus streckersoni</name>
    <dbReference type="NCBI Taxonomy" id="2493646"/>
    <lineage>
        <taxon>Eukaryota</taxon>
        <taxon>Metazoa</taxon>
        <taxon>Spiralia</taxon>
        <taxon>Lophotrochozoa</taxon>
        <taxon>Mollusca</taxon>
        <taxon>Bivalvia</taxon>
        <taxon>Autobranchia</taxon>
        <taxon>Heteroconchia</taxon>
        <taxon>Palaeoheterodonta</taxon>
        <taxon>Unionida</taxon>
        <taxon>Unionoidea</taxon>
        <taxon>Unionidae</taxon>
        <taxon>Ambleminae</taxon>
        <taxon>Lampsilini</taxon>
        <taxon>Potamilus</taxon>
    </lineage>
</organism>